<reference evidence="1 2" key="1">
    <citation type="journal article" date="2018" name="BMC Genomics">
        <title>Comparative genome analyses reveal sequence features reflecting distinct modes of host-adaptation between dicot and monocot powdery mildew.</title>
        <authorList>
            <person name="Wu Y."/>
            <person name="Ma X."/>
            <person name="Pan Z."/>
            <person name="Kale S.D."/>
            <person name="Song Y."/>
            <person name="King H."/>
            <person name="Zhang Q."/>
            <person name="Presley C."/>
            <person name="Deng X."/>
            <person name="Wei C.I."/>
            <person name="Xiao S."/>
        </authorList>
    </citation>
    <scope>NUCLEOTIDE SEQUENCE [LARGE SCALE GENOMIC DNA]</scope>
    <source>
        <strain evidence="1">UMSG3</strain>
    </source>
</reference>
<protein>
    <submittedName>
        <fullName evidence="1">Uncharacterized protein</fullName>
    </submittedName>
</protein>
<keyword evidence="2" id="KW-1185">Reference proteome</keyword>
<sequence length="155" mass="17646">MLGLSPNHASQGDIQRCKTGPRFLGYDAVVKENSQNSFAFTVPRFCQLFLEDPDYAWQVRANNEWTHGLNLSVVLPLDIVLREKNHWVARYRHVKEIVARLLQEREGDEFRVLCNPRLQLIAEAQSGVLNGRIQLPTAPEVALLIPDEIDDGRSN</sequence>
<gene>
    <name evidence="1" type="ORF">GcM3_036029</name>
</gene>
<evidence type="ECO:0000313" key="2">
    <source>
        <dbReference type="Proteomes" id="UP000283383"/>
    </source>
</evidence>
<organism evidence="1 2">
    <name type="scientific">Golovinomyces cichoracearum</name>
    <dbReference type="NCBI Taxonomy" id="62708"/>
    <lineage>
        <taxon>Eukaryota</taxon>
        <taxon>Fungi</taxon>
        <taxon>Dikarya</taxon>
        <taxon>Ascomycota</taxon>
        <taxon>Pezizomycotina</taxon>
        <taxon>Leotiomycetes</taxon>
        <taxon>Erysiphales</taxon>
        <taxon>Erysiphaceae</taxon>
        <taxon>Golovinomyces</taxon>
    </lineage>
</organism>
<feature type="non-terminal residue" evidence="1">
    <location>
        <position position="155"/>
    </location>
</feature>
<evidence type="ECO:0000313" key="1">
    <source>
        <dbReference type="EMBL" id="RKF81360.1"/>
    </source>
</evidence>
<name>A0A420J3J4_9PEZI</name>
<proteinExistence type="predicted"/>
<comment type="caution">
    <text evidence="1">The sequence shown here is derived from an EMBL/GenBank/DDBJ whole genome shotgun (WGS) entry which is preliminary data.</text>
</comment>
<dbReference type="Proteomes" id="UP000283383">
    <property type="component" value="Unassembled WGS sequence"/>
</dbReference>
<dbReference type="EMBL" id="MCBQ01003652">
    <property type="protein sequence ID" value="RKF81360.1"/>
    <property type="molecule type" value="Genomic_DNA"/>
</dbReference>
<accession>A0A420J3J4</accession>
<dbReference type="AlphaFoldDB" id="A0A420J3J4"/>